<dbReference type="GO" id="GO:0005634">
    <property type="term" value="C:nucleus"/>
    <property type="evidence" value="ECO:0007669"/>
    <property type="project" value="UniProtKB-SubCell"/>
</dbReference>
<organism evidence="10 11">
    <name type="scientific">Dendrobium catenatum</name>
    <dbReference type="NCBI Taxonomy" id="906689"/>
    <lineage>
        <taxon>Eukaryota</taxon>
        <taxon>Viridiplantae</taxon>
        <taxon>Streptophyta</taxon>
        <taxon>Embryophyta</taxon>
        <taxon>Tracheophyta</taxon>
        <taxon>Spermatophyta</taxon>
        <taxon>Magnoliopsida</taxon>
        <taxon>Liliopsida</taxon>
        <taxon>Asparagales</taxon>
        <taxon>Orchidaceae</taxon>
        <taxon>Epidendroideae</taxon>
        <taxon>Malaxideae</taxon>
        <taxon>Dendrobiinae</taxon>
        <taxon>Dendrobium</taxon>
    </lineage>
</organism>
<evidence type="ECO:0000256" key="3">
    <source>
        <dbReference type="ARBA" id="ARBA00006958"/>
    </source>
</evidence>
<dbReference type="Pfam" id="PF26138">
    <property type="entry name" value="DUF8040"/>
    <property type="match status" value="1"/>
</dbReference>
<evidence type="ECO:0000259" key="8">
    <source>
        <dbReference type="Pfam" id="PF13359"/>
    </source>
</evidence>
<evidence type="ECO:0000256" key="6">
    <source>
        <dbReference type="ARBA" id="ARBA00022801"/>
    </source>
</evidence>
<feature type="domain" description="DUF8040" evidence="9">
    <location>
        <begin position="1"/>
        <end position="74"/>
    </location>
</feature>
<comment type="subcellular location">
    <subcellularLocation>
        <location evidence="2">Nucleus</location>
    </subcellularLocation>
</comment>
<proteinExistence type="inferred from homology"/>
<reference evidence="10 11" key="2">
    <citation type="journal article" date="2017" name="Nature">
        <title>The Apostasia genome and the evolution of orchids.</title>
        <authorList>
            <person name="Zhang G.Q."/>
            <person name="Liu K.W."/>
            <person name="Li Z."/>
            <person name="Lohaus R."/>
            <person name="Hsiao Y.Y."/>
            <person name="Niu S.C."/>
            <person name="Wang J.Y."/>
            <person name="Lin Y.C."/>
            <person name="Xu Q."/>
            <person name="Chen L.J."/>
            <person name="Yoshida K."/>
            <person name="Fujiwara S."/>
            <person name="Wang Z.W."/>
            <person name="Zhang Y.Q."/>
            <person name="Mitsuda N."/>
            <person name="Wang M."/>
            <person name="Liu G.H."/>
            <person name="Pecoraro L."/>
            <person name="Huang H.X."/>
            <person name="Xiao X.J."/>
            <person name="Lin M."/>
            <person name="Wu X.Y."/>
            <person name="Wu W.L."/>
            <person name="Chen Y.Y."/>
            <person name="Chang S.B."/>
            <person name="Sakamoto S."/>
            <person name="Ohme-Takagi M."/>
            <person name="Yagi M."/>
            <person name="Zeng S.J."/>
            <person name="Shen C.Y."/>
            <person name="Yeh C.M."/>
            <person name="Luo Y.B."/>
            <person name="Tsai W.C."/>
            <person name="Van de Peer Y."/>
            <person name="Liu Z.J."/>
        </authorList>
    </citation>
    <scope>NUCLEOTIDE SEQUENCE [LARGE SCALE GENOMIC DNA]</scope>
    <source>
        <tissue evidence="10">The whole plant</tissue>
    </source>
</reference>
<sequence length="192" mass="21712">MFCMSQTIFVNLLNDLVCVYGLNGSSRTISREVLAITLYILSHNESIRSTCERFQHSTETISRYFSIGLEALVKLSCSVIKPIDPNFDDIPRNILYDNRYMPYFKDCIGAIDGTHVDARVSNSEKAAYIGRCGSTTQNVMAVCDFNMCFAFIMEGWEGSAHDSRSFKFATHNRHNNFPMPPPSTFYIVVSLV</sequence>
<keyword evidence="5" id="KW-0479">Metal-binding</keyword>
<gene>
    <name evidence="10" type="ORF">MA16_Dca006764</name>
</gene>
<comment type="similarity">
    <text evidence="3">Belongs to the HARBI1 family.</text>
</comment>
<evidence type="ECO:0000256" key="4">
    <source>
        <dbReference type="ARBA" id="ARBA00022722"/>
    </source>
</evidence>
<evidence type="ECO:0000256" key="5">
    <source>
        <dbReference type="ARBA" id="ARBA00022723"/>
    </source>
</evidence>
<dbReference type="InterPro" id="IPR045249">
    <property type="entry name" value="HARBI1-like"/>
</dbReference>
<keyword evidence="6" id="KW-0378">Hydrolase</keyword>
<evidence type="ECO:0000256" key="7">
    <source>
        <dbReference type="ARBA" id="ARBA00023242"/>
    </source>
</evidence>
<feature type="domain" description="DDE Tnp4" evidence="8">
    <location>
        <begin position="111"/>
        <end position="166"/>
    </location>
</feature>
<dbReference type="GO" id="GO:0004518">
    <property type="term" value="F:nuclease activity"/>
    <property type="evidence" value="ECO:0007669"/>
    <property type="project" value="UniProtKB-KW"/>
</dbReference>
<keyword evidence="11" id="KW-1185">Reference proteome</keyword>
<keyword evidence="4" id="KW-0540">Nuclease</keyword>
<evidence type="ECO:0000313" key="10">
    <source>
        <dbReference type="EMBL" id="PKU72171.1"/>
    </source>
</evidence>
<evidence type="ECO:0000256" key="1">
    <source>
        <dbReference type="ARBA" id="ARBA00001968"/>
    </source>
</evidence>
<dbReference type="PANTHER" id="PTHR22930:SF221">
    <property type="entry name" value="NUCLEASE HARBI1"/>
    <property type="match status" value="1"/>
</dbReference>
<dbReference type="InterPro" id="IPR027806">
    <property type="entry name" value="HARBI1_dom"/>
</dbReference>
<dbReference type="AlphaFoldDB" id="A0A2I0W952"/>
<evidence type="ECO:0000256" key="2">
    <source>
        <dbReference type="ARBA" id="ARBA00004123"/>
    </source>
</evidence>
<protein>
    <submittedName>
        <fullName evidence="10">Uncharacterized protein</fullName>
    </submittedName>
</protein>
<evidence type="ECO:0000313" key="11">
    <source>
        <dbReference type="Proteomes" id="UP000233837"/>
    </source>
</evidence>
<dbReference type="STRING" id="906689.A0A2I0W952"/>
<reference evidence="10 11" key="1">
    <citation type="journal article" date="2016" name="Sci. Rep.">
        <title>The Dendrobium catenatum Lindl. genome sequence provides insights into polysaccharide synthase, floral development and adaptive evolution.</title>
        <authorList>
            <person name="Zhang G.Q."/>
            <person name="Xu Q."/>
            <person name="Bian C."/>
            <person name="Tsai W.C."/>
            <person name="Yeh C.M."/>
            <person name="Liu K.W."/>
            <person name="Yoshida K."/>
            <person name="Zhang L.S."/>
            <person name="Chang S.B."/>
            <person name="Chen F."/>
            <person name="Shi Y."/>
            <person name="Su Y.Y."/>
            <person name="Zhang Y.Q."/>
            <person name="Chen L.J."/>
            <person name="Yin Y."/>
            <person name="Lin M."/>
            <person name="Huang H."/>
            <person name="Deng H."/>
            <person name="Wang Z.W."/>
            <person name="Zhu S.L."/>
            <person name="Zhao X."/>
            <person name="Deng C."/>
            <person name="Niu S.C."/>
            <person name="Huang J."/>
            <person name="Wang M."/>
            <person name="Liu G.H."/>
            <person name="Yang H.J."/>
            <person name="Xiao X.J."/>
            <person name="Hsiao Y.Y."/>
            <person name="Wu W.L."/>
            <person name="Chen Y.Y."/>
            <person name="Mitsuda N."/>
            <person name="Ohme-Takagi M."/>
            <person name="Luo Y.B."/>
            <person name="Van de Peer Y."/>
            <person name="Liu Z.J."/>
        </authorList>
    </citation>
    <scope>NUCLEOTIDE SEQUENCE [LARGE SCALE GENOMIC DNA]</scope>
    <source>
        <tissue evidence="10">The whole plant</tissue>
    </source>
</reference>
<dbReference type="PANTHER" id="PTHR22930">
    <property type="match status" value="1"/>
</dbReference>
<dbReference type="Proteomes" id="UP000233837">
    <property type="component" value="Unassembled WGS sequence"/>
</dbReference>
<evidence type="ECO:0000259" key="9">
    <source>
        <dbReference type="Pfam" id="PF26138"/>
    </source>
</evidence>
<dbReference type="InterPro" id="IPR058353">
    <property type="entry name" value="DUF8040"/>
</dbReference>
<dbReference type="GO" id="GO:0046872">
    <property type="term" value="F:metal ion binding"/>
    <property type="evidence" value="ECO:0007669"/>
    <property type="project" value="UniProtKB-KW"/>
</dbReference>
<comment type="cofactor">
    <cofactor evidence="1">
        <name>a divalent metal cation</name>
        <dbReference type="ChEBI" id="CHEBI:60240"/>
    </cofactor>
</comment>
<name>A0A2I0W952_9ASPA</name>
<accession>A0A2I0W952</accession>
<keyword evidence="7" id="KW-0539">Nucleus</keyword>
<dbReference type="EMBL" id="KZ502843">
    <property type="protein sequence ID" value="PKU72171.1"/>
    <property type="molecule type" value="Genomic_DNA"/>
</dbReference>
<dbReference type="GO" id="GO:0016787">
    <property type="term" value="F:hydrolase activity"/>
    <property type="evidence" value="ECO:0007669"/>
    <property type="project" value="UniProtKB-KW"/>
</dbReference>
<dbReference type="Pfam" id="PF13359">
    <property type="entry name" value="DDE_Tnp_4"/>
    <property type="match status" value="1"/>
</dbReference>